<dbReference type="SUPFAM" id="SSF100879">
    <property type="entry name" value="Lesion bypass DNA polymerase (Y-family), little finger domain"/>
    <property type="match status" value="1"/>
</dbReference>
<dbReference type="HAMAP" id="MF_01113">
    <property type="entry name" value="DNApol_IV"/>
    <property type="match status" value="1"/>
</dbReference>
<dbReference type="Gene3D" id="1.10.150.20">
    <property type="entry name" value="5' to 3' exonuclease, C-terminal subdomain"/>
    <property type="match status" value="1"/>
</dbReference>
<dbReference type="InterPro" id="IPR036775">
    <property type="entry name" value="DNA_pol_Y-fam_lit_finger_sf"/>
</dbReference>
<evidence type="ECO:0000259" key="16">
    <source>
        <dbReference type="PROSITE" id="PS50173"/>
    </source>
</evidence>
<evidence type="ECO:0000313" key="17">
    <source>
        <dbReference type="EMBL" id="MCQ4636357.1"/>
    </source>
</evidence>
<reference evidence="17 18" key="1">
    <citation type="submission" date="2022-06" db="EMBL/GenBank/DDBJ databases">
        <title>Isolation of gut microbiota from human fecal samples.</title>
        <authorList>
            <person name="Pamer E.G."/>
            <person name="Barat B."/>
            <person name="Waligurski E."/>
            <person name="Medina S."/>
            <person name="Paddock L."/>
            <person name="Mostad J."/>
        </authorList>
    </citation>
    <scope>NUCLEOTIDE SEQUENCE [LARGE SCALE GENOMIC DNA]</scope>
    <source>
        <strain evidence="17 18">SL.3.17</strain>
    </source>
</reference>
<dbReference type="InterPro" id="IPR050116">
    <property type="entry name" value="DNA_polymerase-Y"/>
</dbReference>
<evidence type="ECO:0000256" key="10">
    <source>
        <dbReference type="ARBA" id="ARBA00022842"/>
    </source>
</evidence>
<evidence type="ECO:0000256" key="7">
    <source>
        <dbReference type="ARBA" id="ARBA00022705"/>
    </source>
</evidence>
<dbReference type="PANTHER" id="PTHR11076">
    <property type="entry name" value="DNA REPAIR POLYMERASE UMUC / TRANSFERASE FAMILY MEMBER"/>
    <property type="match status" value="1"/>
</dbReference>
<keyword evidence="7 15" id="KW-0235">DNA replication</keyword>
<keyword evidence="13 15" id="KW-0234">DNA repair</keyword>
<dbReference type="Proteomes" id="UP001524502">
    <property type="component" value="Unassembled WGS sequence"/>
</dbReference>
<keyword evidence="3 15" id="KW-0515">Mutator protein</keyword>
<evidence type="ECO:0000256" key="13">
    <source>
        <dbReference type="ARBA" id="ARBA00023204"/>
    </source>
</evidence>
<dbReference type="InterPro" id="IPR022880">
    <property type="entry name" value="DNApol_IV"/>
</dbReference>
<dbReference type="Pfam" id="PF11799">
    <property type="entry name" value="IMS_C"/>
    <property type="match status" value="1"/>
</dbReference>
<organism evidence="17 18">
    <name type="scientific">Anaerovorax odorimutans</name>
    <dbReference type="NCBI Taxonomy" id="109327"/>
    <lineage>
        <taxon>Bacteria</taxon>
        <taxon>Bacillati</taxon>
        <taxon>Bacillota</taxon>
        <taxon>Clostridia</taxon>
        <taxon>Peptostreptococcales</taxon>
        <taxon>Anaerovoracaceae</taxon>
        <taxon>Anaerovorax</taxon>
    </lineage>
</organism>
<keyword evidence="9 15" id="KW-0227">DNA damage</keyword>
<name>A0ABT1RMF6_9FIRM</name>
<comment type="subcellular location">
    <subcellularLocation>
        <location evidence="1 15">Cytoplasm</location>
    </subcellularLocation>
</comment>
<dbReference type="NCBIfam" id="NF002677">
    <property type="entry name" value="PRK02406.1"/>
    <property type="match status" value="1"/>
</dbReference>
<keyword evidence="12 15" id="KW-0238">DNA-binding</keyword>
<dbReference type="EMBL" id="JANFXK010000005">
    <property type="protein sequence ID" value="MCQ4636357.1"/>
    <property type="molecule type" value="Genomic_DNA"/>
</dbReference>
<dbReference type="Gene3D" id="3.30.1490.100">
    <property type="entry name" value="DNA polymerase, Y-family, little finger domain"/>
    <property type="match status" value="1"/>
</dbReference>
<evidence type="ECO:0000313" key="18">
    <source>
        <dbReference type="Proteomes" id="UP001524502"/>
    </source>
</evidence>
<dbReference type="CDD" id="cd03586">
    <property type="entry name" value="PolY_Pol_IV_kappa"/>
    <property type="match status" value="1"/>
</dbReference>
<comment type="catalytic activity">
    <reaction evidence="14 15">
        <text>DNA(n) + a 2'-deoxyribonucleoside 5'-triphosphate = DNA(n+1) + diphosphate</text>
        <dbReference type="Rhea" id="RHEA:22508"/>
        <dbReference type="Rhea" id="RHEA-COMP:17339"/>
        <dbReference type="Rhea" id="RHEA-COMP:17340"/>
        <dbReference type="ChEBI" id="CHEBI:33019"/>
        <dbReference type="ChEBI" id="CHEBI:61560"/>
        <dbReference type="ChEBI" id="CHEBI:173112"/>
        <dbReference type="EC" id="2.7.7.7"/>
    </reaction>
</comment>
<dbReference type="InterPro" id="IPR043502">
    <property type="entry name" value="DNA/RNA_pol_sf"/>
</dbReference>
<keyword evidence="4 15" id="KW-0963">Cytoplasm</keyword>
<sequence length="406" mass="45781">MDRTILHCDMDGFYASVELLDHPELKDSPVAVCGNPENRHGIILAKNARAKKYGITTAETVWQAKKKCPDLRLLPPHHYKYKEFSLKINDIYQRFTDMVEPFSIDESWLDVSASLKLFGTGKEIADMLRETVKTELGLTLSVGVSFNKIFAKMGSDYNKPDGTTVISCDNYKDILWPMNVRKMFFVGEATADKLNKTGIKTIGDLARSDRTLLTALLGKQGGMLYEYANGLDSSPVCRYSEREKIKSVGNGTTFRRNLQGMDDIKVAVTALSDTVASRLRKYQMKAFGVKVDIKDPEFKIISRQKQLSAPTNLAEEICRAAIEIISSSWRLRDPIRMLTITAINLCDENESEQLSLFDLADNSREESEKVERTIDNIRAKFGDKAITFGRVINNDIGIDMDDNRTE</sequence>
<feature type="site" description="Substrate discrimination" evidence="15">
    <location>
        <position position="14"/>
    </location>
</feature>
<feature type="active site" evidence="15">
    <location>
        <position position="106"/>
    </location>
</feature>
<keyword evidence="10 15" id="KW-0460">Magnesium</keyword>
<proteinExistence type="inferred from homology"/>
<evidence type="ECO:0000256" key="11">
    <source>
        <dbReference type="ARBA" id="ARBA00022932"/>
    </source>
</evidence>
<dbReference type="Pfam" id="PF21999">
    <property type="entry name" value="IMS_HHH_1"/>
    <property type="match status" value="1"/>
</dbReference>
<dbReference type="InterPro" id="IPR017961">
    <property type="entry name" value="DNA_pol_Y-fam_little_finger"/>
</dbReference>
<dbReference type="NCBIfam" id="NF002848">
    <property type="entry name" value="PRK03103.1"/>
    <property type="match status" value="1"/>
</dbReference>
<protein>
    <recommendedName>
        <fullName evidence="15">DNA polymerase IV</fullName>
        <shortName evidence="15">Pol IV</shortName>
        <ecNumber evidence="15">2.7.7.7</ecNumber>
    </recommendedName>
</protein>
<evidence type="ECO:0000256" key="8">
    <source>
        <dbReference type="ARBA" id="ARBA00022723"/>
    </source>
</evidence>
<evidence type="ECO:0000256" key="12">
    <source>
        <dbReference type="ARBA" id="ARBA00023125"/>
    </source>
</evidence>
<keyword evidence="6 15" id="KW-0548">Nucleotidyltransferase</keyword>
<dbReference type="PANTHER" id="PTHR11076:SF33">
    <property type="entry name" value="DNA POLYMERASE KAPPA"/>
    <property type="match status" value="1"/>
</dbReference>
<dbReference type="Gene3D" id="3.30.70.270">
    <property type="match status" value="1"/>
</dbReference>
<comment type="function">
    <text evidence="15">Poorly processive, error-prone DNA polymerase involved in untargeted mutagenesis. Copies undamaged DNA at stalled replication forks, which arise in vivo from mismatched or misaligned primer ends. These misaligned primers can be extended by PolIV. Exhibits no 3'-5' exonuclease (proofreading) activity. May be involved in translesional synthesis, in conjunction with the beta clamp from PolIII.</text>
</comment>
<dbReference type="InterPro" id="IPR001126">
    <property type="entry name" value="UmuC"/>
</dbReference>
<dbReference type="RefSeq" id="WP_256131541.1">
    <property type="nucleotide sequence ID" value="NZ_JANFXK010000005.1"/>
</dbReference>
<dbReference type="PROSITE" id="PS50173">
    <property type="entry name" value="UMUC"/>
    <property type="match status" value="1"/>
</dbReference>
<evidence type="ECO:0000256" key="14">
    <source>
        <dbReference type="ARBA" id="ARBA00049244"/>
    </source>
</evidence>
<feature type="binding site" evidence="15">
    <location>
        <position position="9"/>
    </location>
    <ligand>
        <name>Mg(2+)</name>
        <dbReference type="ChEBI" id="CHEBI:18420"/>
    </ligand>
</feature>
<comment type="caution">
    <text evidence="17">The sequence shown here is derived from an EMBL/GenBank/DDBJ whole genome shotgun (WGS) entry which is preliminary data.</text>
</comment>
<dbReference type="GO" id="GO:0003887">
    <property type="term" value="F:DNA-directed DNA polymerase activity"/>
    <property type="evidence" value="ECO:0007669"/>
    <property type="project" value="UniProtKB-EC"/>
</dbReference>
<keyword evidence="11 15" id="KW-0239">DNA-directed DNA polymerase</keyword>
<gene>
    <name evidence="15 17" type="primary">dinB</name>
    <name evidence="17" type="ORF">NE619_06420</name>
</gene>
<evidence type="ECO:0000256" key="5">
    <source>
        <dbReference type="ARBA" id="ARBA00022679"/>
    </source>
</evidence>
<feature type="binding site" evidence="15">
    <location>
        <position position="105"/>
    </location>
    <ligand>
        <name>Mg(2+)</name>
        <dbReference type="ChEBI" id="CHEBI:18420"/>
    </ligand>
</feature>
<accession>A0ABT1RMF6</accession>
<dbReference type="InterPro" id="IPR053848">
    <property type="entry name" value="IMS_HHH_1"/>
</dbReference>
<evidence type="ECO:0000256" key="15">
    <source>
        <dbReference type="HAMAP-Rule" id="MF_01113"/>
    </source>
</evidence>
<keyword evidence="5 15" id="KW-0808">Transferase</keyword>
<evidence type="ECO:0000256" key="9">
    <source>
        <dbReference type="ARBA" id="ARBA00022763"/>
    </source>
</evidence>
<evidence type="ECO:0000256" key="4">
    <source>
        <dbReference type="ARBA" id="ARBA00022490"/>
    </source>
</evidence>
<keyword evidence="8 15" id="KW-0479">Metal-binding</keyword>
<dbReference type="Gene3D" id="3.40.1170.60">
    <property type="match status" value="1"/>
</dbReference>
<dbReference type="SUPFAM" id="SSF56672">
    <property type="entry name" value="DNA/RNA polymerases"/>
    <property type="match status" value="1"/>
</dbReference>
<comment type="similarity">
    <text evidence="2 15">Belongs to the DNA polymerase type-Y family.</text>
</comment>
<dbReference type="InterPro" id="IPR043128">
    <property type="entry name" value="Rev_trsase/Diguanyl_cyclase"/>
</dbReference>
<comment type="subunit">
    <text evidence="15">Monomer.</text>
</comment>
<evidence type="ECO:0000256" key="6">
    <source>
        <dbReference type="ARBA" id="ARBA00022695"/>
    </source>
</evidence>
<dbReference type="EC" id="2.7.7.7" evidence="15"/>
<evidence type="ECO:0000256" key="2">
    <source>
        <dbReference type="ARBA" id="ARBA00010945"/>
    </source>
</evidence>
<evidence type="ECO:0000256" key="3">
    <source>
        <dbReference type="ARBA" id="ARBA00022457"/>
    </source>
</evidence>
<comment type="cofactor">
    <cofactor evidence="15">
        <name>Mg(2+)</name>
        <dbReference type="ChEBI" id="CHEBI:18420"/>
    </cofactor>
    <text evidence="15">Binds 2 magnesium ions per subunit.</text>
</comment>
<dbReference type="Pfam" id="PF00817">
    <property type="entry name" value="IMS"/>
    <property type="match status" value="1"/>
</dbReference>
<feature type="domain" description="UmuC" evidence="16">
    <location>
        <begin position="5"/>
        <end position="187"/>
    </location>
</feature>
<keyword evidence="18" id="KW-1185">Reference proteome</keyword>
<evidence type="ECO:0000256" key="1">
    <source>
        <dbReference type="ARBA" id="ARBA00004496"/>
    </source>
</evidence>